<organism evidence="2 3">
    <name type="scientific">Acinetobacter phage vB_AbaM_ME3</name>
    <dbReference type="NCBI Taxonomy" id="1837876"/>
    <lineage>
        <taxon>Viruses</taxon>
        <taxon>Duplodnaviria</taxon>
        <taxon>Heunggongvirae</taxon>
        <taxon>Uroviricota</taxon>
        <taxon>Caudoviricetes</taxon>
        <taxon>Metrivirus</taxon>
        <taxon>Metrivirus ME3</taxon>
    </lineage>
</organism>
<gene>
    <name evidence="2" type="ORF">ME3_33</name>
</gene>
<dbReference type="EMBL" id="KU935715">
    <property type="protein sequence ID" value="AND75194.1"/>
    <property type="molecule type" value="Genomic_DNA"/>
</dbReference>
<proteinExistence type="predicted"/>
<dbReference type="Proteomes" id="UP000225947">
    <property type="component" value="Segment"/>
</dbReference>
<dbReference type="OrthoDB" id="40398at10239"/>
<accession>A0A172Q024</accession>
<evidence type="ECO:0000256" key="1">
    <source>
        <dbReference type="SAM" id="MobiDB-lite"/>
    </source>
</evidence>
<evidence type="ECO:0000313" key="2">
    <source>
        <dbReference type="EMBL" id="AND75194.1"/>
    </source>
</evidence>
<protein>
    <submittedName>
        <fullName evidence="2">Putative tail chaperonin</fullName>
    </submittedName>
</protein>
<reference evidence="3" key="1">
    <citation type="submission" date="2016-03" db="EMBL/GenBank/DDBJ databases">
        <title>Characterization of Acinetobacter baumannii phage vB_AbaM_ME3.</title>
        <authorList>
            <person name="Buttimer C.T.H."/>
            <person name="Elbreki M."/>
            <person name="Coffey A."/>
        </authorList>
    </citation>
    <scope>NUCLEOTIDE SEQUENCE [LARGE SCALE GENOMIC DNA]</scope>
</reference>
<sequence length="161" mass="18866">MEVRKKTRSRQQAEEVYIPPQATEEEYQEPVLSEEDKKLQELYNTLQKAYGDNAPLISSLEAWKKRWGNIHISKVSSERNEYYIWRTLRRYEYKELNVGNALDDPESTNELLVEKCLLFPDYNFTFRNQTDAGIITTLGQQISYKSGFVTPQEALSLIYIA</sequence>
<feature type="region of interest" description="Disordered" evidence="1">
    <location>
        <begin position="1"/>
        <end position="31"/>
    </location>
</feature>
<keyword evidence="3" id="KW-1185">Reference proteome</keyword>
<evidence type="ECO:0000313" key="3">
    <source>
        <dbReference type="Proteomes" id="UP000225947"/>
    </source>
</evidence>
<name>A0A172Q024_9CAUD</name>